<feature type="region of interest" description="Disordered" evidence="4">
    <location>
        <begin position="291"/>
        <end position="313"/>
    </location>
</feature>
<accession>A0A8J2NHL0</accession>
<dbReference type="AlphaFoldDB" id="A0A8J2NHL0"/>
<evidence type="ECO:0000256" key="2">
    <source>
        <dbReference type="ARBA" id="ARBA00022771"/>
    </source>
</evidence>
<keyword evidence="2" id="KW-0863">Zinc-finger</keyword>
<keyword evidence="1" id="KW-0479">Metal-binding</keyword>
<feature type="compositionally biased region" description="Polar residues" evidence="4">
    <location>
        <begin position="125"/>
        <end position="140"/>
    </location>
</feature>
<proteinExistence type="predicted"/>
<protein>
    <recommendedName>
        <fullName evidence="7">RING-type domain-containing protein</fullName>
    </recommendedName>
</protein>
<dbReference type="InterPro" id="IPR017907">
    <property type="entry name" value="Znf_RING_CS"/>
</dbReference>
<organism evidence="5 6">
    <name type="scientific">Fusarium equiseti</name>
    <name type="common">Fusarium scirpi</name>
    <dbReference type="NCBI Taxonomy" id="61235"/>
    <lineage>
        <taxon>Eukaryota</taxon>
        <taxon>Fungi</taxon>
        <taxon>Dikarya</taxon>
        <taxon>Ascomycota</taxon>
        <taxon>Pezizomycotina</taxon>
        <taxon>Sordariomycetes</taxon>
        <taxon>Hypocreomycetidae</taxon>
        <taxon>Hypocreales</taxon>
        <taxon>Nectriaceae</taxon>
        <taxon>Fusarium</taxon>
        <taxon>Fusarium incarnatum-equiseti species complex</taxon>
    </lineage>
</organism>
<evidence type="ECO:0000256" key="3">
    <source>
        <dbReference type="ARBA" id="ARBA00022833"/>
    </source>
</evidence>
<comment type="caution">
    <text evidence="5">The sequence shown here is derived from an EMBL/GenBank/DDBJ whole genome shotgun (WGS) entry which is preliminary data.</text>
</comment>
<keyword evidence="3" id="KW-0862">Zinc</keyword>
<evidence type="ECO:0000256" key="1">
    <source>
        <dbReference type="ARBA" id="ARBA00022723"/>
    </source>
</evidence>
<reference evidence="5" key="1">
    <citation type="submission" date="2021-05" db="EMBL/GenBank/DDBJ databases">
        <authorList>
            <person name="Khan N."/>
        </authorList>
    </citation>
    <scope>NUCLEOTIDE SEQUENCE</scope>
</reference>
<dbReference type="Proteomes" id="UP000693738">
    <property type="component" value="Unassembled WGS sequence"/>
</dbReference>
<feature type="region of interest" description="Disordered" evidence="4">
    <location>
        <begin position="125"/>
        <end position="147"/>
    </location>
</feature>
<gene>
    <name evidence="5" type="ORF">FEQUK3_LOCUS5620</name>
</gene>
<dbReference type="EMBL" id="CAJSTJ010000131">
    <property type="protein sequence ID" value="CAG7559925.1"/>
    <property type="molecule type" value="Genomic_DNA"/>
</dbReference>
<evidence type="ECO:0000313" key="5">
    <source>
        <dbReference type="EMBL" id="CAG7559925.1"/>
    </source>
</evidence>
<evidence type="ECO:0008006" key="7">
    <source>
        <dbReference type="Google" id="ProtNLM"/>
    </source>
</evidence>
<dbReference type="PROSITE" id="PS00518">
    <property type="entry name" value="ZF_RING_1"/>
    <property type="match status" value="1"/>
</dbReference>
<sequence>MEALKESGMQHTAQYQLNCLDEFEAVHNDGDENIPQHIVELRLIRSYLLGVASGTIVWDAEEVARRVKLGEEGANPDKAPDSSDVTNSSFQAKHAMDFGERVAKIAKPKLSKVMSDAMSFLRSAPQSASPEGVSGASSPTDLAVVPSSEPHVEEDLISFDSDPVVTPTKNEPRDVSAASSPQNLLLDINDQVKTEPPKWSTVLSQYPTLGLSTARKEEVECFVCHKTSTELITTCLCTHQYCSNCLCNLVKSSVLGAATFPPTCCEQLVPININSAVFDFQTLRDFLEKKYGNDETTNGSPGDQKPDGELTLPPDQVLPEPEKAKQGLCYLCHRVNEKDACCSVCPDCCYRCNSSRAQCQCPWWAERQKREAVEKVVAESSFNPQAPNFNPTVDNKSWQESAVRALHRPRNSVVLEPTD</sequence>
<dbReference type="GO" id="GO:0008270">
    <property type="term" value="F:zinc ion binding"/>
    <property type="evidence" value="ECO:0007669"/>
    <property type="project" value="UniProtKB-KW"/>
</dbReference>
<name>A0A8J2NHL0_FUSEQ</name>
<evidence type="ECO:0000313" key="6">
    <source>
        <dbReference type="Proteomes" id="UP000693738"/>
    </source>
</evidence>
<evidence type="ECO:0000256" key="4">
    <source>
        <dbReference type="SAM" id="MobiDB-lite"/>
    </source>
</evidence>